<dbReference type="PANTHER" id="PTHR46648:SF1">
    <property type="entry name" value="ADENOSINE 5'-MONOPHOSPHORAMIDASE HNT1"/>
    <property type="match status" value="1"/>
</dbReference>
<dbReference type="Pfam" id="PF01230">
    <property type="entry name" value="HIT"/>
    <property type="match status" value="1"/>
</dbReference>
<dbReference type="EMBL" id="SMKO01000003">
    <property type="protein sequence ID" value="TDD12297.1"/>
    <property type="molecule type" value="Genomic_DNA"/>
</dbReference>
<dbReference type="Gene3D" id="3.30.428.10">
    <property type="entry name" value="HIT-like"/>
    <property type="match status" value="1"/>
</dbReference>
<reference evidence="5 6" key="1">
    <citation type="submission" date="2019-03" db="EMBL/GenBank/DDBJ databases">
        <title>Draft genome sequences of novel Actinobacteria.</title>
        <authorList>
            <person name="Sahin N."/>
            <person name="Ay H."/>
            <person name="Saygin H."/>
        </authorList>
    </citation>
    <scope>NUCLEOTIDE SEQUENCE [LARGE SCALE GENOMIC DNA]</scope>
    <source>
        <strain evidence="5 6">KC310</strain>
    </source>
</reference>
<dbReference type="InterPro" id="IPR011146">
    <property type="entry name" value="HIT-like"/>
</dbReference>
<keyword evidence="6" id="KW-1185">Reference proteome</keyword>
<protein>
    <submittedName>
        <fullName evidence="5">HIT domain-containing protein</fullName>
    </submittedName>
</protein>
<dbReference type="Proteomes" id="UP000295258">
    <property type="component" value="Unassembled WGS sequence"/>
</dbReference>
<dbReference type="PROSITE" id="PS51084">
    <property type="entry name" value="HIT_2"/>
    <property type="match status" value="1"/>
</dbReference>
<organism evidence="5 6">
    <name type="scientific">Nonomuraea deserti</name>
    <dbReference type="NCBI Taxonomy" id="1848322"/>
    <lineage>
        <taxon>Bacteria</taxon>
        <taxon>Bacillati</taxon>
        <taxon>Actinomycetota</taxon>
        <taxon>Actinomycetes</taxon>
        <taxon>Streptosporangiales</taxon>
        <taxon>Streptosporangiaceae</taxon>
        <taxon>Nonomuraea</taxon>
    </lineage>
</organism>
<dbReference type="InterPro" id="IPR036265">
    <property type="entry name" value="HIT-like_sf"/>
</dbReference>
<name>A0A4R4W5T5_9ACTN</name>
<comment type="caution">
    <text evidence="5">The sequence shown here is derived from an EMBL/GenBank/DDBJ whole genome shotgun (WGS) entry which is preliminary data.</text>
</comment>
<evidence type="ECO:0000313" key="6">
    <source>
        <dbReference type="Proteomes" id="UP000295258"/>
    </source>
</evidence>
<dbReference type="PANTHER" id="PTHR46648">
    <property type="entry name" value="HIT FAMILY PROTEIN 1"/>
    <property type="match status" value="1"/>
</dbReference>
<evidence type="ECO:0000256" key="3">
    <source>
        <dbReference type="PROSITE-ProRule" id="PRU00464"/>
    </source>
</evidence>
<dbReference type="PRINTS" id="PR00332">
    <property type="entry name" value="HISTRIAD"/>
</dbReference>
<dbReference type="InterPro" id="IPR001310">
    <property type="entry name" value="Histidine_triad_HIT"/>
</dbReference>
<feature type="active site" description="Tele-AMP-histidine intermediate" evidence="1">
    <location>
        <position position="136"/>
    </location>
</feature>
<dbReference type="PROSITE" id="PS00892">
    <property type="entry name" value="HIT_1"/>
    <property type="match status" value="1"/>
</dbReference>
<evidence type="ECO:0000256" key="1">
    <source>
        <dbReference type="PIRSR" id="PIRSR601310-1"/>
    </source>
</evidence>
<dbReference type="AlphaFoldDB" id="A0A4R4W5T5"/>
<feature type="short sequence motif" description="Histidine triad motif" evidence="2 3">
    <location>
        <begin position="134"/>
        <end position="138"/>
    </location>
</feature>
<feature type="domain" description="HIT" evidence="4">
    <location>
        <begin position="42"/>
        <end position="149"/>
    </location>
</feature>
<dbReference type="InterPro" id="IPR019808">
    <property type="entry name" value="Histidine_triad_CS"/>
</dbReference>
<evidence type="ECO:0000256" key="2">
    <source>
        <dbReference type="PIRSR" id="PIRSR601310-3"/>
    </source>
</evidence>
<dbReference type="GO" id="GO:0009117">
    <property type="term" value="P:nucleotide metabolic process"/>
    <property type="evidence" value="ECO:0007669"/>
    <property type="project" value="TreeGrafter"/>
</dbReference>
<accession>A0A4R4W5T5</accession>
<evidence type="ECO:0000313" key="5">
    <source>
        <dbReference type="EMBL" id="TDD12297.1"/>
    </source>
</evidence>
<proteinExistence type="predicted"/>
<evidence type="ECO:0000259" key="4">
    <source>
        <dbReference type="PROSITE" id="PS51084"/>
    </source>
</evidence>
<dbReference type="SUPFAM" id="SSF54197">
    <property type="entry name" value="HIT-like"/>
    <property type="match status" value="1"/>
</dbReference>
<sequence>MAADQDPPVRPVARDHRLRRRRITRWRARPAGCDHRQVAACVFCEIVAGRAPAYRVTADEHAVAFLDLAPAAPGHTLVVPRGHARDVWELPQDACAQVARLVHGVSALLRVALAPDGLSITHATGEAAGQDVFHFHTHVVPRWRGDDVRLMWKTRRASPQELQEVLERVTVAR</sequence>
<dbReference type="GO" id="GO:0003824">
    <property type="term" value="F:catalytic activity"/>
    <property type="evidence" value="ECO:0007669"/>
    <property type="project" value="InterPro"/>
</dbReference>
<gene>
    <name evidence="5" type="ORF">E1292_02350</name>
</gene>